<feature type="compositionally biased region" description="Basic residues" evidence="1">
    <location>
        <begin position="362"/>
        <end position="371"/>
    </location>
</feature>
<gene>
    <name evidence="2" type="ORF">ECRASSUSDP1_LOCUS5235</name>
</gene>
<name>A0AAD1U7R8_EUPCR</name>
<dbReference type="AlphaFoldDB" id="A0AAD1U7R8"/>
<feature type="region of interest" description="Disordered" evidence="1">
    <location>
        <begin position="352"/>
        <end position="371"/>
    </location>
</feature>
<evidence type="ECO:0000256" key="1">
    <source>
        <dbReference type="SAM" id="MobiDB-lite"/>
    </source>
</evidence>
<accession>A0AAD1U7R8</accession>
<protein>
    <submittedName>
        <fullName evidence="2">Uncharacterized protein</fullName>
    </submittedName>
</protein>
<proteinExistence type="predicted"/>
<keyword evidence="3" id="KW-1185">Reference proteome</keyword>
<comment type="caution">
    <text evidence="2">The sequence shown here is derived from an EMBL/GenBank/DDBJ whole genome shotgun (WGS) entry which is preliminary data.</text>
</comment>
<evidence type="ECO:0000313" key="3">
    <source>
        <dbReference type="Proteomes" id="UP001295684"/>
    </source>
</evidence>
<dbReference type="EMBL" id="CAMPGE010005049">
    <property type="protein sequence ID" value="CAI2363895.1"/>
    <property type="molecule type" value="Genomic_DNA"/>
</dbReference>
<reference evidence="2" key="1">
    <citation type="submission" date="2023-07" db="EMBL/GenBank/DDBJ databases">
        <authorList>
            <consortium name="AG Swart"/>
            <person name="Singh M."/>
            <person name="Singh A."/>
            <person name="Seah K."/>
            <person name="Emmerich C."/>
        </authorList>
    </citation>
    <scope>NUCLEOTIDE SEQUENCE</scope>
    <source>
        <strain evidence="2">DP1</strain>
    </source>
</reference>
<evidence type="ECO:0000313" key="2">
    <source>
        <dbReference type="EMBL" id="CAI2363895.1"/>
    </source>
</evidence>
<dbReference type="Proteomes" id="UP001295684">
    <property type="component" value="Unassembled WGS sequence"/>
</dbReference>
<organism evidence="2 3">
    <name type="scientific">Euplotes crassus</name>
    <dbReference type="NCBI Taxonomy" id="5936"/>
    <lineage>
        <taxon>Eukaryota</taxon>
        <taxon>Sar</taxon>
        <taxon>Alveolata</taxon>
        <taxon>Ciliophora</taxon>
        <taxon>Intramacronucleata</taxon>
        <taxon>Spirotrichea</taxon>
        <taxon>Hypotrichia</taxon>
        <taxon>Euplotida</taxon>
        <taxon>Euplotidae</taxon>
        <taxon>Moneuplotes</taxon>
    </lineage>
</organism>
<sequence>MATMATIVHSKSFERYNKAKLRRIKLENDKQIRRSAVKSPFRNTIREFDKEESEQIKNSVVITKYHNPYQDYVNKGRTHRSPITLSRYTPFKQEDKLKEQEIISQNLKASDSQEIINQLREINSSEDLHQASQVKEIMRQETKKIVSEMRIQGEISDIFNKPIKGKKSQIIRTGHRNLTFKRWLRSKKKKLVKNHKHLIKSISASKLTVAKIKEYLNEHRIESDKIHSFNMVKLNENLKAIDCAVSQKFHETKQKASRNITVSLCQMDQFIKTQQKKQFDGLRLIDNKAILRKVFRPKNILKTTDHEVLSINSNDSSDSNSAFREELKHSIPKITDILYSKSKTQRAYSLQRRSKFLQSSSRKTKKVKPKNKHLQKVFTKISLLRIEDLPEVPSGQSQGE</sequence>